<accession>A0A4U5ML81</accession>
<feature type="transmembrane region" description="Helical" evidence="1">
    <location>
        <begin position="45"/>
        <end position="78"/>
    </location>
</feature>
<evidence type="ECO:0000259" key="2">
    <source>
        <dbReference type="Pfam" id="PF10328"/>
    </source>
</evidence>
<protein>
    <recommendedName>
        <fullName evidence="2">7TM GPCR serpentine receptor class x (Srx) domain-containing protein</fullName>
    </recommendedName>
</protein>
<feature type="domain" description="7TM GPCR serpentine receptor class x (Srx)" evidence="2">
    <location>
        <begin position="16"/>
        <end position="168"/>
    </location>
</feature>
<comment type="caution">
    <text evidence="3">The sequence shown here is derived from an EMBL/GenBank/DDBJ whole genome shotgun (WGS) entry which is preliminary data.</text>
</comment>
<name>A0A4U5ML81_STECR</name>
<feature type="transmembrane region" description="Helical" evidence="1">
    <location>
        <begin position="12"/>
        <end position="33"/>
    </location>
</feature>
<organism evidence="3 4">
    <name type="scientific">Steinernema carpocapsae</name>
    <name type="common">Entomopathogenic nematode</name>
    <dbReference type="NCBI Taxonomy" id="34508"/>
    <lineage>
        <taxon>Eukaryota</taxon>
        <taxon>Metazoa</taxon>
        <taxon>Ecdysozoa</taxon>
        <taxon>Nematoda</taxon>
        <taxon>Chromadorea</taxon>
        <taxon>Rhabditida</taxon>
        <taxon>Tylenchina</taxon>
        <taxon>Panagrolaimomorpha</taxon>
        <taxon>Strongyloidoidea</taxon>
        <taxon>Steinernematidae</taxon>
        <taxon>Steinernema</taxon>
    </lineage>
</organism>
<gene>
    <name evidence="3" type="ORF">L596_021985</name>
</gene>
<sequence length="206" mass="23398">MLTSVRLTSAAIYALIALVTVTLNILLIIVLVHMRSRNGKLKRSFFFFIWQIIICGLISQFVEIVLVVPGTFAGYDFFGSVYPPRAIAFFDTLSYNGLLYFSLVLATSRLTAIALPRINEALFEGRRIFWSISFVWAVDWIFVIVTNVTGCWNTFDFKGFFLKHECVKDKSEFATLFGRVIGLPESFGFEFGSGSDRVTRKLRARV</sequence>
<dbReference type="Pfam" id="PF10328">
    <property type="entry name" value="7TM_GPCR_Srx"/>
    <property type="match status" value="1"/>
</dbReference>
<dbReference type="PANTHER" id="PTHR22718">
    <property type="entry name" value="SERPENTINE RECEPTOR, CLASS X"/>
    <property type="match status" value="1"/>
</dbReference>
<dbReference type="Proteomes" id="UP000298663">
    <property type="component" value="Unassembled WGS sequence"/>
</dbReference>
<dbReference type="InterPro" id="IPR019430">
    <property type="entry name" value="7TM_GPCR_serpentine_rcpt_Srx"/>
</dbReference>
<dbReference type="EMBL" id="AZBU02000007">
    <property type="protein sequence ID" value="TKR69893.1"/>
    <property type="molecule type" value="Genomic_DNA"/>
</dbReference>
<dbReference type="PANTHER" id="PTHR22718:SF25">
    <property type="entry name" value="G-PROTEIN COUPLED RECEPTORS FAMILY 1 PROFILE DOMAIN-CONTAINING PROTEIN"/>
    <property type="match status" value="1"/>
</dbReference>
<dbReference type="OrthoDB" id="5857364at2759"/>
<keyword evidence="1" id="KW-1133">Transmembrane helix</keyword>
<keyword evidence="1" id="KW-0472">Membrane</keyword>
<evidence type="ECO:0000313" key="3">
    <source>
        <dbReference type="EMBL" id="TKR69893.1"/>
    </source>
</evidence>
<keyword evidence="4" id="KW-1185">Reference proteome</keyword>
<keyword evidence="1" id="KW-0812">Transmembrane</keyword>
<feature type="transmembrane region" description="Helical" evidence="1">
    <location>
        <begin position="128"/>
        <end position="148"/>
    </location>
</feature>
<reference evidence="3 4" key="2">
    <citation type="journal article" date="2019" name="G3 (Bethesda)">
        <title>Hybrid Assembly of the Genome of the Entomopathogenic Nematode Steinernema carpocapsae Identifies the X-Chromosome.</title>
        <authorList>
            <person name="Serra L."/>
            <person name="Macchietto M."/>
            <person name="Macias-Munoz A."/>
            <person name="McGill C.J."/>
            <person name="Rodriguez I.M."/>
            <person name="Rodriguez B."/>
            <person name="Murad R."/>
            <person name="Mortazavi A."/>
        </authorList>
    </citation>
    <scope>NUCLEOTIDE SEQUENCE [LARGE SCALE GENOMIC DNA]</scope>
    <source>
        <strain evidence="3 4">ALL</strain>
    </source>
</reference>
<proteinExistence type="predicted"/>
<reference evidence="3 4" key="1">
    <citation type="journal article" date="2015" name="Genome Biol.">
        <title>Comparative genomics of Steinernema reveals deeply conserved gene regulatory networks.</title>
        <authorList>
            <person name="Dillman A.R."/>
            <person name="Macchietto M."/>
            <person name="Porter C.F."/>
            <person name="Rogers A."/>
            <person name="Williams B."/>
            <person name="Antoshechkin I."/>
            <person name="Lee M.M."/>
            <person name="Goodwin Z."/>
            <person name="Lu X."/>
            <person name="Lewis E.E."/>
            <person name="Goodrich-Blair H."/>
            <person name="Stock S.P."/>
            <person name="Adams B.J."/>
            <person name="Sternberg P.W."/>
            <person name="Mortazavi A."/>
        </authorList>
    </citation>
    <scope>NUCLEOTIDE SEQUENCE [LARGE SCALE GENOMIC DNA]</scope>
    <source>
        <strain evidence="3 4">ALL</strain>
    </source>
</reference>
<dbReference type="SUPFAM" id="SSF81321">
    <property type="entry name" value="Family A G protein-coupled receptor-like"/>
    <property type="match status" value="1"/>
</dbReference>
<evidence type="ECO:0000256" key="1">
    <source>
        <dbReference type="SAM" id="Phobius"/>
    </source>
</evidence>
<dbReference type="AlphaFoldDB" id="A0A4U5ML81"/>
<dbReference type="Gene3D" id="1.20.1070.10">
    <property type="entry name" value="Rhodopsin 7-helix transmembrane proteins"/>
    <property type="match status" value="1"/>
</dbReference>
<evidence type="ECO:0000313" key="4">
    <source>
        <dbReference type="Proteomes" id="UP000298663"/>
    </source>
</evidence>